<feature type="domain" description="Nitroreductase" evidence="1">
    <location>
        <begin position="22"/>
        <end position="188"/>
    </location>
</feature>
<dbReference type="Gene3D" id="3.40.109.10">
    <property type="entry name" value="NADH Oxidase"/>
    <property type="match status" value="1"/>
</dbReference>
<evidence type="ECO:0000313" key="2">
    <source>
        <dbReference type="EMBL" id="SRX79428.1"/>
    </source>
</evidence>
<gene>
    <name evidence="2" type="ORF">MPP7335_01165</name>
</gene>
<accession>A0A375YED3</accession>
<dbReference type="GO" id="GO:0016491">
    <property type="term" value="F:oxidoreductase activity"/>
    <property type="evidence" value="ECO:0007669"/>
    <property type="project" value="InterPro"/>
</dbReference>
<dbReference type="STRING" id="39692.BST38_12235"/>
<dbReference type="InterPro" id="IPR029479">
    <property type="entry name" value="Nitroreductase"/>
</dbReference>
<evidence type="ECO:0000259" key="1">
    <source>
        <dbReference type="Pfam" id="PF00881"/>
    </source>
</evidence>
<reference evidence="2 3" key="1">
    <citation type="submission" date="2018-05" db="EMBL/GenBank/DDBJ databases">
        <authorList>
            <consortium name="IHU Genomes"/>
        </authorList>
    </citation>
    <scope>NUCLEOTIDE SEQUENCE [LARGE SCALE GENOMIC DNA]</scope>
    <source>
        <strain evidence="2 3">P7335</strain>
    </source>
</reference>
<name>A0A375YED3_MYCPF</name>
<proteinExistence type="predicted"/>
<dbReference type="InterPro" id="IPR050627">
    <property type="entry name" value="Nitroreductase/BluB"/>
</dbReference>
<keyword evidence="3" id="KW-1185">Reference proteome</keyword>
<dbReference type="Proteomes" id="UP000252008">
    <property type="component" value="Unassembled WGS sequence"/>
</dbReference>
<dbReference type="Pfam" id="PF00881">
    <property type="entry name" value="Nitroreductase"/>
    <property type="match status" value="1"/>
</dbReference>
<dbReference type="PANTHER" id="PTHR23026:SF123">
    <property type="entry name" value="NAD(P)H NITROREDUCTASE RV3131-RELATED"/>
    <property type="match status" value="1"/>
</dbReference>
<dbReference type="AlphaFoldDB" id="A0A375YED3"/>
<organism evidence="2 3">
    <name type="scientific">Mycolicibacterium parafortuitum</name>
    <name type="common">Mycobacterium parafortuitum</name>
    <dbReference type="NCBI Taxonomy" id="39692"/>
    <lineage>
        <taxon>Bacteria</taxon>
        <taxon>Bacillati</taxon>
        <taxon>Actinomycetota</taxon>
        <taxon>Actinomycetes</taxon>
        <taxon>Mycobacteriales</taxon>
        <taxon>Mycobacteriaceae</taxon>
        <taxon>Mycolicibacterium</taxon>
    </lineage>
</organism>
<dbReference type="EMBL" id="UEGS01000001">
    <property type="protein sequence ID" value="SRX79428.1"/>
    <property type="molecule type" value="Genomic_DNA"/>
</dbReference>
<dbReference type="RefSeq" id="WP_237160755.1">
    <property type="nucleotide sequence ID" value="NZ_MVID01000008.1"/>
</dbReference>
<dbReference type="PANTHER" id="PTHR23026">
    <property type="entry name" value="NADPH NITROREDUCTASE"/>
    <property type="match status" value="1"/>
</dbReference>
<sequence>MTRDAVPATSDDLWTVMSTASAVRRYRDDPVDDRALQRCLTAASWAPSGGNQQPWRFVVLRSEEARALISAAAARAWDSMREFYRLPDLDDGATDPKSRVLSAMAEHMRAGGSAPALVLFCVQPQPGASDLHQGGSVFPAMQNFLLAARSQGLGAAITLWHSLCEDDLRELIGIPHDWQLAALLTVGRPRGGHKPVRRRPLAEVAVVDRWDRPWTGAGADTVRVDIAGASS</sequence>
<protein>
    <submittedName>
        <fullName evidence="2">Nitroreductase [Frankia sp. EAN1pec]</fullName>
    </submittedName>
</protein>
<dbReference type="SUPFAM" id="SSF55469">
    <property type="entry name" value="FMN-dependent nitroreductase-like"/>
    <property type="match status" value="1"/>
</dbReference>
<dbReference type="InterPro" id="IPR000415">
    <property type="entry name" value="Nitroreductase-like"/>
</dbReference>
<dbReference type="CDD" id="cd02062">
    <property type="entry name" value="Nitro_FMN_reductase"/>
    <property type="match status" value="1"/>
</dbReference>
<evidence type="ECO:0000313" key="3">
    <source>
        <dbReference type="Proteomes" id="UP000252008"/>
    </source>
</evidence>